<sequence length="222" mass="24779">MDDDEFPMSDLEDLFGPEIKVESIPSSPQSRAIVDRRPLSSISSPNTAPHQTPSTPDGTPIPFVRPQFPPTVLPFPRVTGLSATTVLRTCFRIGEAINAASVALRGSADALFELYCRVKHSDREPNGYQQFFEFVDLYNPDSSPMIEGVCAIWKGVDLWDFDSSAFLGEKGRGKMARVMGRMKRKEGGRGWEMTVLNIWEAKWEDIEVVKDIVCSSDMKNDS</sequence>
<comment type="caution">
    <text evidence="2">The sequence shown here is derived from an EMBL/GenBank/DDBJ whole genome shotgun (WGS) entry which is preliminary data.</text>
</comment>
<reference evidence="2" key="1">
    <citation type="submission" date="2021-03" db="EMBL/GenBank/DDBJ databases">
        <authorList>
            <person name="Tagirdzhanova G."/>
        </authorList>
    </citation>
    <scope>NUCLEOTIDE SEQUENCE</scope>
</reference>
<feature type="region of interest" description="Disordered" evidence="1">
    <location>
        <begin position="1"/>
        <end position="62"/>
    </location>
</feature>
<dbReference type="Proteomes" id="UP000664521">
    <property type="component" value="Unassembled WGS sequence"/>
</dbReference>
<name>A0A8H3EI47_9LECA</name>
<organism evidence="2 3">
    <name type="scientific">Heterodermia speciosa</name>
    <dbReference type="NCBI Taxonomy" id="116794"/>
    <lineage>
        <taxon>Eukaryota</taxon>
        <taxon>Fungi</taxon>
        <taxon>Dikarya</taxon>
        <taxon>Ascomycota</taxon>
        <taxon>Pezizomycotina</taxon>
        <taxon>Lecanoromycetes</taxon>
        <taxon>OSLEUM clade</taxon>
        <taxon>Lecanoromycetidae</taxon>
        <taxon>Caliciales</taxon>
        <taxon>Physciaceae</taxon>
        <taxon>Heterodermia</taxon>
    </lineage>
</organism>
<evidence type="ECO:0000256" key="1">
    <source>
        <dbReference type="SAM" id="MobiDB-lite"/>
    </source>
</evidence>
<gene>
    <name evidence="2" type="ORF">HETSPECPRED_007165</name>
</gene>
<keyword evidence="3" id="KW-1185">Reference proteome</keyword>
<proteinExistence type="predicted"/>
<dbReference type="OrthoDB" id="5397183at2759"/>
<evidence type="ECO:0000313" key="3">
    <source>
        <dbReference type="Proteomes" id="UP000664521"/>
    </source>
</evidence>
<evidence type="ECO:0000313" key="2">
    <source>
        <dbReference type="EMBL" id="CAF9907556.1"/>
    </source>
</evidence>
<protein>
    <submittedName>
        <fullName evidence="2">Uncharacterized protein</fullName>
    </submittedName>
</protein>
<feature type="compositionally biased region" description="Polar residues" evidence="1">
    <location>
        <begin position="40"/>
        <end position="57"/>
    </location>
</feature>
<accession>A0A8H3EI47</accession>
<feature type="compositionally biased region" description="Acidic residues" evidence="1">
    <location>
        <begin position="1"/>
        <end position="15"/>
    </location>
</feature>
<dbReference type="EMBL" id="CAJPDS010000005">
    <property type="protein sequence ID" value="CAF9907556.1"/>
    <property type="molecule type" value="Genomic_DNA"/>
</dbReference>
<dbReference type="AlphaFoldDB" id="A0A8H3EI47"/>